<dbReference type="PROSITE" id="PS50297">
    <property type="entry name" value="ANK_REP_REGION"/>
    <property type="match status" value="1"/>
</dbReference>
<dbReference type="PANTHER" id="PTHR24118">
    <property type="entry name" value="POTE ANKYRIN DOMAIN"/>
    <property type="match status" value="1"/>
</dbReference>
<dbReference type="InterPro" id="IPR002110">
    <property type="entry name" value="Ankyrin_rpt"/>
</dbReference>
<dbReference type="PROSITE" id="PS50088">
    <property type="entry name" value="ANK_REPEAT"/>
    <property type="match status" value="1"/>
</dbReference>
<dbReference type="EMBL" id="JAPQKH010000002">
    <property type="protein sequence ID" value="KAJ5113714.1"/>
    <property type="molecule type" value="Genomic_DNA"/>
</dbReference>
<dbReference type="Gene3D" id="1.25.40.20">
    <property type="entry name" value="Ankyrin repeat-containing domain"/>
    <property type="match status" value="2"/>
</dbReference>
<evidence type="ECO:0000313" key="3">
    <source>
        <dbReference type="Proteomes" id="UP001149165"/>
    </source>
</evidence>
<dbReference type="InterPro" id="IPR036770">
    <property type="entry name" value="Ankyrin_rpt-contain_sf"/>
</dbReference>
<accession>A0A9W9KNU2</accession>
<gene>
    <name evidence="2" type="ORF">N7456_002248</name>
</gene>
<dbReference type="Pfam" id="PF12796">
    <property type="entry name" value="Ank_2"/>
    <property type="match status" value="1"/>
</dbReference>
<proteinExistence type="predicted"/>
<feature type="repeat" description="ANK" evidence="1">
    <location>
        <begin position="52"/>
        <end position="78"/>
    </location>
</feature>
<reference evidence="2" key="1">
    <citation type="submission" date="2022-11" db="EMBL/GenBank/DDBJ databases">
        <authorList>
            <person name="Petersen C."/>
        </authorList>
    </citation>
    <scope>NUCLEOTIDE SEQUENCE</scope>
    <source>
        <strain evidence="2">IBT 30069</strain>
    </source>
</reference>
<keyword evidence="3" id="KW-1185">Reference proteome</keyword>
<sequence length="544" mass="62299">MTEVSRSLRNSKDHLQRKNDLGQTAAHMAVLRPEILSLLLRKGSDFDAVDNQGNSPLIYAASYEQIESLMILLKGGANPVQDGRIRVLDNAMSRGQWSMVGKLLESFRINTCLSRELLQREIDNFMLANWPEWGPIKKSYKKFLDQMISIGANKHAVDKDGNTLLHLSNNRDAVAALFGQGFDLIDHPNNKGRTALMQSILINSRENYTADVILTRGCDLDHQDEDGKTALHLAYMRLSDLTQPQIDVDNDFWATRRNYPPSMILILIARLLSQGANMFISDRCRCPCCPDGCPPFLQLPCVQRLMGDYPSSNDAMGYIWILETLLTLLESGLVDSARKMLLALKRAREFDLAGMTHVCCRRKVISELGPLDDEDIDEILDEEREDILTLDKKMGGVEATQGTKSLEESWLNVLLKLPSGNEKTKQPGEWAYYDTVYSIWISDGGKTLRNRPHPCLPVDEERFLLVDEEVDQYVRFRKGWSYLPRSQMYLAWVEWFYNNRTEFEYPSPIDENWYTKRKYWATRQAEVLERAKSSNELLNDNKAP</sequence>
<comment type="caution">
    <text evidence="2">The sequence shown here is derived from an EMBL/GenBank/DDBJ whole genome shotgun (WGS) entry which is preliminary data.</text>
</comment>
<dbReference type="OrthoDB" id="3200163at2759"/>
<protein>
    <recommendedName>
        <fullName evidence="4">Ankyrin</fullName>
    </recommendedName>
</protein>
<dbReference type="Proteomes" id="UP001149165">
    <property type="component" value="Unassembled WGS sequence"/>
</dbReference>
<evidence type="ECO:0000256" key="1">
    <source>
        <dbReference type="PROSITE-ProRule" id="PRU00023"/>
    </source>
</evidence>
<evidence type="ECO:0000313" key="2">
    <source>
        <dbReference type="EMBL" id="KAJ5113714.1"/>
    </source>
</evidence>
<name>A0A9W9KNU2_9EURO</name>
<organism evidence="2 3">
    <name type="scientific">Penicillium angulare</name>
    <dbReference type="NCBI Taxonomy" id="116970"/>
    <lineage>
        <taxon>Eukaryota</taxon>
        <taxon>Fungi</taxon>
        <taxon>Dikarya</taxon>
        <taxon>Ascomycota</taxon>
        <taxon>Pezizomycotina</taxon>
        <taxon>Eurotiomycetes</taxon>
        <taxon>Eurotiomycetidae</taxon>
        <taxon>Eurotiales</taxon>
        <taxon>Aspergillaceae</taxon>
        <taxon>Penicillium</taxon>
    </lineage>
</organism>
<keyword evidence="1" id="KW-0040">ANK repeat</keyword>
<dbReference type="PANTHER" id="PTHR24118:SF99">
    <property type="entry name" value="POTE ANKYRIN DOMAIN FAMILY MEMBER 3C-RELATED"/>
    <property type="match status" value="1"/>
</dbReference>
<evidence type="ECO:0008006" key="4">
    <source>
        <dbReference type="Google" id="ProtNLM"/>
    </source>
</evidence>
<dbReference type="SMART" id="SM00248">
    <property type="entry name" value="ANK"/>
    <property type="match status" value="3"/>
</dbReference>
<dbReference type="AlphaFoldDB" id="A0A9W9KNU2"/>
<reference evidence="2" key="2">
    <citation type="journal article" date="2023" name="IMA Fungus">
        <title>Comparative genomic study of the Penicillium genus elucidates a diverse pangenome and 15 lateral gene transfer events.</title>
        <authorList>
            <person name="Petersen C."/>
            <person name="Sorensen T."/>
            <person name="Nielsen M.R."/>
            <person name="Sondergaard T.E."/>
            <person name="Sorensen J.L."/>
            <person name="Fitzpatrick D.A."/>
            <person name="Frisvad J.C."/>
            <person name="Nielsen K.L."/>
        </authorList>
    </citation>
    <scope>NUCLEOTIDE SEQUENCE</scope>
    <source>
        <strain evidence="2">IBT 30069</strain>
    </source>
</reference>
<dbReference type="SUPFAM" id="SSF48403">
    <property type="entry name" value="Ankyrin repeat"/>
    <property type="match status" value="1"/>
</dbReference>